<reference evidence="1 2" key="2">
    <citation type="journal article" date="2022" name="Mol. Ecol. Resour.">
        <title>The genomes of chicory, endive, great burdock and yacon provide insights into Asteraceae paleo-polyploidization history and plant inulin production.</title>
        <authorList>
            <person name="Fan W."/>
            <person name="Wang S."/>
            <person name="Wang H."/>
            <person name="Wang A."/>
            <person name="Jiang F."/>
            <person name="Liu H."/>
            <person name="Zhao H."/>
            <person name="Xu D."/>
            <person name="Zhang Y."/>
        </authorList>
    </citation>
    <scope>NUCLEOTIDE SEQUENCE [LARGE SCALE GENOMIC DNA]</scope>
    <source>
        <strain evidence="2">cv. Yunnan</strain>
        <tissue evidence="1">Leaves</tissue>
    </source>
</reference>
<accession>A0ACB9J537</accession>
<reference evidence="2" key="1">
    <citation type="journal article" date="2022" name="Mol. Ecol. Resour.">
        <title>The genomes of chicory, endive, great burdock and yacon provide insights into Asteraceae palaeo-polyploidization history and plant inulin production.</title>
        <authorList>
            <person name="Fan W."/>
            <person name="Wang S."/>
            <person name="Wang H."/>
            <person name="Wang A."/>
            <person name="Jiang F."/>
            <person name="Liu H."/>
            <person name="Zhao H."/>
            <person name="Xu D."/>
            <person name="Zhang Y."/>
        </authorList>
    </citation>
    <scope>NUCLEOTIDE SEQUENCE [LARGE SCALE GENOMIC DNA]</scope>
    <source>
        <strain evidence="2">cv. Yunnan</strain>
    </source>
</reference>
<dbReference type="EMBL" id="CM042022">
    <property type="protein sequence ID" value="KAI3815053.1"/>
    <property type="molecule type" value="Genomic_DNA"/>
</dbReference>
<organism evidence="1 2">
    <name type="scientific">Smallanthus sonchifolius</name>
    <dbReference type="NCBI Taxonomy" id="185202"/>
    <lineage>
        <taxon>Eukaryota</taxon>
        <taxon>Viridiplantae</taxon>
        <taxon>Streptophyta</taxon>
        <taxon>Embryophyta</taxon>
        <taxon>Tracheophyta</taxon>
        <taxon>Spermatophyta</taxon>
        <taxon>Magnoliopsida</taxon>
        <taxon>eudicotyledons</taxon>
        <taxon>Gunneridae</taxon>
        <taxon>Pentapetalae</taxon>
        <taxon>asterids</taxon>
        <taxon>campanulids</taxon>
        <taxon>Asterales</taxon>
        <taxon>Asteraceae</taxon>
        <taxon>Asteroideae</taxon>
        <taxon>Heliantheae alliance</taxon>
        <taxon>Millerieae</taxon>
        <taxon>Smallanthus</taxon>
    </lineage>
</organism>
<protein>
    <submittedName>
        <fullName evidence="1">Uncharacterized protein</fullName>
    </submittedName>
</protein>
<gene>
    <name evidence="1" type="ORF">L1987_14706</name>
</gene>
<proteinExistence type="predicted"/>
<evidence type="ECO:0000313" key="2">
    <source>
        <dbReference type="Proteomes" id="UP001056120"/>
    </source>
</evidence>
<dbReference type="Proteomes" id="UP001056120">
    <property type="component" value="Linkage Group LG05"/>
</dbReference>
<keyword evidence="2" id="KW-1185">Reference proteome</keyword>
<name>A0ACB9J537_9ASTR</name>
<sequence>MRNGKDFELQKAKKELEEIAKILKYNQQKMKRMSLEREAEESAYASMKAYLEEKLDASYRDKLYALTAAADAVGCLDGDVILDEIYDLADEDGIVSLKTLL</sequence>
<evidence type="ECO:0000313" key="1">
    <source>
        <dbReference type="EMBL" id="KAI3815053.1"/>
    </source>
</evidence>
<comment type="caution">
    <text evidence="1">The sequence shown here is derived from an EMBL/GenBank/DDBJ whole genome shotgun (WGS) entry which is preliminary data.</text>
</comment>